<dbReference type="Proteomes" id="UP000001953">
    <property type="component" value="Plasmid 2"/>
</dbReference>
<keyword evidence="2" id="KW-1185">Reference proteome</keyword>
<dbReference type="AlphaFoldDB" id="Q1QFK4"/>
<accession>Q1QFK4</accession>
<evidence type="ECO:0000313" key="2">
    <source>
        <dbReference type="Proteomes" id="UP000001953"/>
    </source>
</evidence>
<dbReference type="EMBL" id="CP000321">
    <property type="protein sequence ID" value="ABE64993.1"/>
    <property type="molecule type" value="Genomic_DNA"/>
</dbReference>
<sequence length="80" mass="9061">MAPDRLRHRRKLLIRRQSGGGLNAGVDAKSAGNDTVPSDLPTSFLSRNFRLRGEEFNRAHIVVTCNRRSFVSEFIHVRSI</sequence>
<reference evidence="2" key="1">
    <citation type="submission" date="2006-03" db="EMBL/GenBank/DDBJ databases">
        <title>Complete sequence of plasmid 2 of Nitrobacter hamburgensis X14.</title>
        <authorList>
            <consortium name="US DOE Joint Genome Institute"/>
            <person name="Copeland A."/>
            <person name="Lucas S."/>
            <person name="Lapidus A."/>
            <person name="Barry K."/>
            <person name="Detter J.C."/>
            <person name="Glavina del Rio T."/>
            <person name="Hammon N."/>
            <person name="Israni S."/>
            <person name="Dalin E."/>
            <person name="Tice H."/>
            <person name="Pitluck S."/>
            <person name="Chain P."/>
            <person name="Malfatti S."/>
            <person name="Shin M."/>
            <person name="Vergez L."/>
            <person name="Schmutz J."/>
            <person name="Larimer F."/>
            <person name="Land M."/>
            <person name="Hauser L."/>
            <person name="Kyrpides N."/>
            <person name="Ivanova N."/>
            <person name="Ward B."/>
            <person name="Arp D."/>
            <person name="Klotz M."/>
            <person name="Stein L."/>
            <person name="O'Mullan G."/>
            <person name="Starkenburg S."/>
            <person name="Sayavedra L."/>
            <person name="Poret-Peterson A.T."/>
            <person name="Gentry M.E."/>
            <person name="Bruce D."/>
            <person name="Richardson P."/>
        </authorList>
    </citation>
    <scope>NUCLEOTIDE SEQUENCE [LARGE SCALE GENOMIC DNA]</scope>
    <source>
        <strain evidence="2">DSM 10229 / NCIMB 13809 / X14</strain>
        <plasmid evidence="2">Plasmid pNITHX2</plasmid>
    </source>
</reference>
<organism evidence="1 2">
    <name type="scientific">Nitrobacter hamburgensis (strain DSM 10229 / NCIMB 13809 / X14)</name>
    <dbReference type="NCBI Taxonomy" id="323097"/>
    <lineage>
        <taxon>Bacteria</taxon>
        <taxon>Pseudomonadati</taxon>
        <taxon>Pseudomonadota</taxon>
        <taxon>Alphaproteobacteria</taxon>
        <taxon>Hyphomicrobiales</taxon>
        <taxon>Nitrobacteraceae</taxon>
        <taxon>Nitrobacter</taxon>
    </lineage>
</organism>
<name>Q1QFK4_NITHX</name>
<geneLocation type="plasmid" evidence="2">
    <name>pNITHX2</name>
</geneLocation>
<protein>
    <submittedName>
        <fullName evidence="1">Uncharacterized protein</fullName>
    </submittedName>
</protein>
<dbReference type="HOGENOM" id="CLU_2586135_0_0_5"/>
<proteinExistence type="predicted"/>
<gene>
    <name evidence="1" type="ordered locus">Nham_4409</name>
</gene>
<keyword evidence="1" id="KW-0614">Plasmid</keyword>
<evidence type="ECO:0000313" key="1">
    <source>
        <dbReference type="EMBL" id="ABE64993.1"/>
    </source>
</evidence>
<dbReference type="KEGG" id="nha:Nham_4409"/>